<dbReference type="PANTHER" id="PTHR34992">
    <property type="entry name" value="HYPHAL ANASTAMOSIS-7 PROTEIN"/>
    <property type="match status" value="1"/>
</dbReference>
<dbReference type="Pfam" id="PF20238">
    <property type="entry name" value="BIM1-like_dom"/>
    <property type="match status" value="1"/>
</dbReference>
<keyword evidence="2" id="KW-1003">Cell membrane</keyword>
<keyword evidence="5" id="KW-0472">Membrane</keyword>
<name>A0A9P4S7W3_9PEZI</name>
<keyword evidence="7" id="KW-0449">Lipoprotein</keyword>
<evidence type="ECO:0000256" key="8">
    <source>
        <dbReference type="SAM" id="MobiDB-lite"/>
    </source>
</evidence>
<feature type="signal peptide" evidence="9">
    <location>
        <begin position="1"/>
        <end position="18"/>
    </location>
</feature>
<comment type="caution">
    <text evidence="12">The sequence shown here is derived from an EMBL/GenBank/DDBJ whole genome shotgun (WGS) entry which is preliminary data.</text>
</comment>
<dbReference type="GO" id="GO:0098552">
    <property type="term" value="C:side of membrane"/>
    <property type="evidence" value="ECO:0007669"/>
    <property type="project" value="UniProtKB-KW"/>
</dbReference>
<keyword evidence="3" id="KW-0336">GPI-anchor</keyword>
<evidence type="ECO:0000256" key="5">
    <source>
        <dbReference type="ARBA" id="ARBA00023136"/>
    </source>
</evidence>
<dbReference type="OrthoDB" id="5333578at2759"/>
<protein>
    <recommendedName>
        <fullName evidence="10">Copper acquisition factor BIM1-like domain-containing protein</fullName>
    </recommendedName>
</protein>
<dbReference type="InterPro" id="IPR046530">
    <property type="entry name" value="BIM1-like_dom"/>
</dbReference>
<evidence type="ECO:0000313" key="13">
    <source>
        <dbReference type="Proteomes" id="UP000799429"/>
    </source>
</evidence>
<dbReference type="InterPro" id="IPR046936">
    <property type="entry name" value="BIM1-like"/>
</dbReference>
<sequence length="224" mass="23395">MLSTTSLPLLSLLTLTSAHFRVDYPYWRGDSFEEPASQWIWPCANVNQTESANNRTAWPLTGGSISLEVHHPWALTYVNLGIGNEVTSFETSLLTGFNQTGNGTFCLRELGGMSLADLGIEEGTNATLQFIQASGSGSALYNCADITFTADAELLSTDMCANTTGVAGVPLMNADATHMDHDEPTPTESAAEETSTGAAADLRVSGAGAGVVGAVVGFAALLAL</sequence>
<feature type="domain" description="Copper acquisition factor BIM1-like" evidence="10">
    <location>
        <begin position="17"/>
        <end position="165"/>
    </location>
</feature>
<reference evidence="12" key="1">
    <citation type="journal article" date="2020" name="Stud. Mycol.">
        <title>101 Dothideomycetes genomes: a test case for predicting lifestyles and emergence of pathogens.</title>
        <authorList>
            <person name="Haridas S."/>
            <person name="Albert R."/>
            <person name="Binder M."/>
            <person name="Bloem J."/>
            <person name="Labutti K."/>
            <person name="Salamov A."/>
            <person name="Andreopoulos B."/>
            <person name="Baker S."/>
            <person name="Barry K."/>
            <person name="Bills G."/>
            <person name="Bluhm B."/>
            <person name="Cannon C."/>
            <person name="Castanera R."/>
            <person name="Culley D."/>
            <person name="Daum C."/>
            <person name="Ezra D."/>
            <person name="Gonzalez J."/>
            <person name="Henrissat B."/>
            <person name="Kuo A."/>
            <person name="Liang C."/>
            <person name="Lipzen A."/>
            <person name="Lutzoni F."/>
            <person name="Magnuson J."/>
            <person name="Mondo S."/>
            <person name="Nolan M."/>
            <person name="Ohm R."/>
            <person name="Pangilinan J."/>
            <person name="Park H.-J."/>
            <person name="Ramirez L."/>
            <person name="Alfaro M."/>
            <person name="Sun H."/>
            <person name="Tritt A."/>
            <person name="Yoshinaga Y."/>
            <person name="Zwiers L.-H."/>
            <person name="Turgeon B."/>
            <person name="Goodwin S."/>
            <person name="Spatafora J."/>
            <person name="Crous P."/>
            <person name="Grigoriev I."/>
        </authorList>
    </citation>
    <scope>NUCLEOTIDE SEQUENCE</scope>
    <source>
        <strain evidence="12">CBS 101060</strain>
    </source>
</reference>
<dbReference type="EMBL" id="MU006160">
    <property type="protein sequence ID" value="KAF2834085.1"/>
    <property type="molecule type" value="Genomic_DNA"/>
</dbReference>
<feature type="compositionally biased region" description="Low complexity" evidence="8">
    <location>
        <begin position="186"/>
        <end position="197"/>
    </location>
</feature>
<evidence type="ECO:0000256" key="7">
    <source>
        <dbReference type="ARBA" id="ARBA00023288"/>
    </source>
</evidence>
<keyword evidence="4 9" id="KW-0732">Signal</keyword>
<proteinExistence type="predicted"/>
<evidence type="ECO:0000256" key="4">
    <source>
        <dbReference type="ARBA" id="ARBA00022729"/>
    </source>
</evidence>
<accession>A0A9P4S7W3</accession>
<keyword evidence="13" id="KW-1185">Reference proteome</keyword>
<evidence type="ECO:0000256" key="9">
    <source>
        <dbReference type="SAM" id="SignalP"/>
    </source>
</evidence>
<dbReference type="EMBL" id="MU006099">
    <property type="protein sequence ID" value="KAF2837559.1"/>
    <property type="molecule type" value="Genomic_DNA"/>
</dbReference>
<evidence type="ECO:0000256" key="6">
    <source>
        <dbReference type="ARBA" id="ARBA00023180"/>
    </source>
</evidence>
<keyword evidence="6" id="KW-0325">Glycoprotein</keyword>
<gene>
    <name evidence="11" type="ORF">M501DRAFT_806614</name>
    <name evidence="12" type="ORF">M501DRAFT_937620</name>
</gene>
<evidence type="ECO:0000256" key="2">
    <source>
        <dbReference type="ARBA" id="ARBA00022475"/>
    </source>
</evidence>
<evidence type="ECO:0000256" key="3">
    <source>
        <dbReference type="ARBA" id="ARBA00022622"/>
    </source>
</evidence>
<feature type="region of interest" description="Disordered" evidence="8">
    <location>
        <begin position="176"/>
        <end position="197"/>
    </location>
</feature>
<dbReference type="PANTHER" id="PTHR34992:SF2">
    <property type="entry name" value="COPPER ACQUISITION FACTOR BIM1-LIKE DOMAIN-CONTAINING PROTEIN"/>
    <property type="match status" value="1"/>
</dbReference>
<dbReference type="AlphaFoldDB" id="A0A9P4S7W3"/>
<feature type="chain" id="PRO_5040711775" description="Copper acquisition factor BIM1-like domain-containing protein" evidence="9">
    <location>
        <begin position="19"/>
        <end position="224"/>
    </location>
</feature>
<evidence type="ECO:0000313" key="11">
    <source>
        <dbReference type="EMBL" id="KAF2834085.1"/>
    </source>
</evidence>
<dbReference type="Proteomes" id="UP000799429">
    <property type="component" value="Unassembled WGS sequence"/>
</dbReference>
<comment type="subcellular location">
    <subcellularLocation>
        <location evidence="1">Cell membrane</location>
        <topology evidence="1">Lipid-anchor</topology>
        <topology evidence="1">GPI-anchor</topology>
    </subcellularLocation>
</comment>
<evidence type="ECO:0000256" key="1">
    <source>
        <dbReference type="ARBA" id="ARBA00004609"/>
    </source>
</evidence>
<evidence type="ECO:0000313" key="12">
    <source>
        <dbReference type="EMBL" id="KAF2837559.1"/>
    </source>
</evidence>
<dbReference type="GO" id="GO:0005886">
    <property type="term" value="C:plasma membrane"/>
    <property type="evidence" value="ECO:0007669"/>
    <property type="project" value="UniProtKB-SubCell"/>
</dbReference>
<dbReference type="CDD" id="cd21176">
    <property type="entry name" value="LPMO_auxiliary-like"/>
    <property type="match status" value="1"/>
</dbReference>
<organism evidence="12 13">
    <name type="scientific">Patellaria atrata CBS 101060</name>
    <dbReference type="NCBI Taxonomy" id="1346257"/>
    <lineage>
        <taxon>Eukaryota</taxon>
        <taxon>Fungi</taxon>
        <taxon>Dikarya</taxon>
        <taxon>Ascomycota</taxon>
        <taxon>Pezizomycotina</taxon>
        <taxon>Dothideomycetes</taxon>
        <taxon>Dothideomycetes incertae sedis</taxon>
        <taxon>Patellariales</taxon>
        <taxon>Patellariaceae</taxon>
        <taxon>Patellaria</taxon>
    </lineage>
</organism>
<evidence type="ECO:0000259" key="10">
    <source>
        <dbReference type="Pfam" id="PF20238"/>
    </source>
</evidence>